<feature type="transmembrane region" description="Helical" evidence="7">
    <location>
        <begin position="26"/>
        <end position="49"/>
    </location>
</feature>
<reference evidence="10 11" key="1">
    <citation type="submission" date="2018-08" db="EMBL/GenBank/DDBJ databases">
        <title>Complete genome sequencing of Blastochloris tepida GI.</title>
        <authorList>
            <person name="Tsukatani Y."/>
            <person name="Mori H."/>
        </authorList>
    </citation>
    <scope>NUCLEOTIDE SEQUENCE [LARGE SCALE GENOMIC DNA]</scope>
    <source>
        <strain evidence="10 11">GI</strain>
    </source>
</reference>
<keyword evidence="2 7" id="KW-0812">Transmembrane</keyword>
<dbReference type="EMBL" id="AP018907">
    <property type="protein sequence ID" value="BBF92581.1"/>
    <property type="molecule type" value="Genomic_DNA"/>
</dbReference>
<dbReference type="SUPFAM" id="SSF90123">
    <property type="entry name" value="ABC transporter transmembrane region"/>
    <property type="match status" value="1"/>
</dbReference>
<accession>A0A348FZ48</accession>
<evidence type="ECO:0000256" key="4">
    <source>
        <dbReference type="ARBA" id="ARBA00022840"/>
    </source>
</evidence>
<dbReference type="PROSITE" id="PS50893">
    <property type="entry name" value="ABC_TRANSPORTER_2"/>
    <property type="match status" value="1"/>
</dbReference>
<sequence>MAGAGAVRFRSIFAGKPIAEPRLPPAIYLATLVTSLLALVLPLTILQVYDRIIPNHAKETLLALFIGLCVALALDFILKCARSALLSWLSTQFVLQVSDEAVARLLAAPAGTVERDPVATHLNRYGAIGALGDYHAGPSRTVALELPFVALGLGVMALVGGTMVLVPVSLFLLFAALSIYRSRAFRDVIERRSVQDNKKYDFVTEVLSGILSVKAMAIEPQMQRRFERLQQAVAEITAKSMLAGQAAQSSAVLFGNLSQVIVVMIGAVHVINDQMSIGALACCTMLSGQILQPLLRTISLWMDNQTVGHRRSEVRTLLSGPVGTLSGARREAPEGPIVCADAAYAYSADSPPLFSGITLEIPSGAIVGVKGEDGSGRSTLLNLLRGEITPSAGSVRISGIATTDPEFARVRAQIAYVGPVPVIFRGTLLENLTLFQPERAAAARSACRLVGVDRTINLLPDGFETQLGEGIVDDIPVSVAQQVAIVRALACEPSILILDDANSALDRTAEAGLIKALHALRDDMTVLVATHRPSLLATADLIIRVGDGTVACERSAPLPEPQRGAA</sequence>
<dbReference type="PROSITE" id="PS50929">
    <property type="entry name" value="ABC_TM1F"/>
    <property type="match status" value="1"/>
</dbReference>
<evidence type="ECO:0000256" key="6">
    <source>
        <dbReference type="ARBA" id="ARBA00023136"/>
    </source>
</evidence>
<evidence type="ECO:0000256" key="7">
    <source>
        <dbReference type="SAM" id="Phobius"/>
    </source>
</evidence>
<dbReference type="InterPro" id="IPR027417">
    <property type="entry name" value="P-loop_NTPase"/>
</dbReference>
<comment type="subcellular location">
    <subcellularLocation>
        <location evidence="1">Cell membrane</location>
        <topology evidence="1">Multi-pass membrane protein</topology>
    </subcellularLocation>
</comment>
<dbReference type="SMART" id="SM00382">
    <property type="entry name" value="AAA"/>
    <property type="match status" value="1"/>
</dbReference>
<dbReference type="PANTHER" id="PTHR43394:SF1">
    <property type="entry name" value="ATP-BINDING CASSETTE SUB-FAMILY B MEMBER 10, MITOCHONDRIAL"/>
    <property type="match status" value="1"/>
</dbReference>
<evidence type="ECO:0000256" key="3">
    <source>
        <dbReference type="ARBA" id="ARBA00022741"/>
    </source>
</evidence>
<feature type="transmembrane region" description="Helical" evidence="7">
    <location>
        <begin position="61"/>
        <end position="78"/>
    </location>
</feature>
<dbReference type="GO" id="GO:0005524">
    <property type="term" value="F:ATP binding"/>
    <property type="evidence" value="ECO:0007669"/>
    <property type="project" value="UniProtKB-KW"/>
</dbReference>
<keyword evidence="3" id="KW-0547">Nucleotide-binding</keyword>
<feature type="domain" description="ABC transmembrane type-1" evidence="9">
    <location>
        <begin position="29"/>
        <end position="303"/>
    </location>
</feature>
<organism evidence="10 11">
    <name type="scientific">Blastochloris tepida</name>
    <dbReference type="NCBI Taxonomy" id="2233851"/>
    <lineage>
        <taxon>Bacteria</taxon>
        <taxon>Pseudomonadati</taxon>
        <taxon>Pseudomonadota</taxon>
        <taxon>Alphaproteobacteria</taxon>
        <taxon>Hyphomicrobiales</taxon>
        <taxon>Blastochloridaceae</taxon>
        <taxon>Blastochloris</taxon>
    </lineage>
</organism>
<evidence type="ECO:0000256" key="1">
    <source>
        <dbReference type="ARBA" id="ARBA00004651"/>
    </source>
</evidence>
<evidence type="ECO:0000313" key="10">
    <source>
        <dbReference type="EMBL" id="BBF92581.1"/>
    </source>
</evidence>
<keyword evidence="4" id="KW-0067">ATP-binding</keyword>
<feature type="transmembrane region" description="Helical" evidence="7">
    <location>
        <begin position="148"/>
        <end position="177"/>
    </location>
</feature>
<dbReference type="GO" id="GO:0005886">
    <property type="term" value="C:plasma membrane"/>
    <property type="evidence" value="ECO:0007669"/>
    <property type="project" value="UniProtKB-SubCell"/>
</dbReference>
<dbReference type="SUPFAM" id="SSF52540">
    <property type="entry name" value="P-loop containing nucleoside triphosphate hydrolases"/>
    <property type="match status" value="1"/>
</dbReference>
<evidence type="ECO:0000259" key="8">
    <source>
        <dbReference type="PROSITE" id="PS50893"/>
    </source>
</evidence>
<keyword evidence="5 7" id="KW-1133">Transmembrane helix</keyword>
<dbReference type="InterPro" id="IPR039421">
    <property type="entry name" value="Type_1_exporter"/>
</dbReference>
<name>A0A348FZ48_9HYPH</name>
<dbReference type="InterPro" id="IPR003593">
    <property type="entry name" value="AAA+_ATPase"/>
</dbReference>
<proteinExistence type="predicted"/>
<dbReference type="KEGG" id="blag:BLTE_12660"/>
<dbReference type="Gene3D" id="3.40.50.300">
    <property type="entry name" value="P-loop containing nucleotide triphosphate hydrolases"/>
    <property type="match status" value="1"/>
</dbReference>
<evidence type="ECO:0000313" key="11">
    <source>
        <dbReference type="Proteomes" id="UP000266934"/>
    </source>
</evidence>
<keyword evidence="11" id="KW-1185">Reference proteome</keyword>
<gene>
    <name evidence="10" type="ORF">BLTE_12660</name>
</gene>
<dbReference type="AlphaFoldDB" id="A0A348FZ48"/>
<dbReference type="InterPro" id="IPR003439">
    <property type="entry name" value="ABC_transporter-like_ATP-bd"/>
</dbReference>
<dbReference type="Pfam" id="PF00664">
    <property type="entry name" value="ABC_membrane"/>
    <property type="match status" value="1"/>
</dbReference>
<dbReference type="InterPro" id="IPR036640">
    <property type="entry name" value="ABC1_TM_sf"/>
</dbReference>
<dbReference type="CDD" id="cd03228">
    <property type="entry name" value="ABCC_MRP_Like"/>
    <property type="match status" value="1"/>
</dbReference>
<protein>
    <submittedName>
        <fullName evidence="10">Toxin ABC transporter</fullName>
    </submittedName>
</protein>
<evidence type="ECO:0000256" key="5">
    <source>
        <dbReference type="ARBA" id="ARBA00022989"/>
    </source>
</evidence>
<dbReference type="InterPro" id="IPR011527">
    <property type="entry name" value="ABC1_TM_dom"/>
</dbReference>
<keyword evidence="6 7" id="KW-0472">Membrane</keyword>
<dbReference type="Gene3D" id="1.20.1560.10">
    <property type="entry name" value="ABC transporter type 1, transmembrane domain"/>
    <property type="match status" value="1"/>
</dbReference>
<dbReference type="Proteomes" id="UP000266934">
    <property type="component" value="Chromosome"/>
</dbReference>
<feature type="domain" description="ABC transporter" evidence="8">
    <location>
        <begin position="337"/>
        <end position="566"/>
    </location>
</feature>
<evidence type="ECO:0000256" key="2">
    <source>
        <dbReference type="ARBA" id="ARBA00022692"/>
    </source>
</evidence>
<dbReference type="PANTHER" id="PTHR43394">
    <property type="entry name" value="ATP-DEPENDENT PERMEASE MDL1, MITOCHONDRIAL"/>
    <property type="match status" value="1"/>
</dbReference>
<dbReference type="GO" id="GO:0015421">
    <property type="term" value="F:ABC-type oligopeptide transporter activity"/>
    <property type="evidence" value="ECO:0007669"/>
    <property type="project" value="TreeGrafter"/>
</dbReference>
<dbReference type="Pfam" id="PF00005">
    <property type="entry name" value="ABC_tran"/>
    <property type="match status" value="1"/>
</dbReference>
<evidence type="ECO:0000259" key="9">
    <source>
        <dbReference type="PROSITE" id="PS50929"/>
    </source>
</evidence>
<dbReference type="GO" id="GO:0016887">
    <property type="term" value="F:ATP hydrolysis activity"/>
    <property type="evidence" value="ECO:0007669"/>
    <property type="project" value="InterPro"/>
</dbReference>
<feature type="transmembrane region" description="Helical" evidence="7">
    <location>
        <begin position="251"/>
        <end position="271"/>
    </location>
</feature>